<dbReference type="InterPro" id="IPR002110">
    <property type="entry name" value="Ankyrin_rpt"/>
</dbReference>
<evidence type="ECO:0000313" key="4">
    <source>
        <dbReference type="Proteomes" id="UP001595699"/>
    </source>
</evidence>
<feature type="compositionally biased region" description="Basic and acidic residues" evidence="2">
    <location>
        <begin position="31"/>
        <end position="47"/>
    </location>
</feature>
<feature type="region of interest" description="Disordered" evidence="2">
    <location>
        <begin position="1"/>
        <end position="47"/>
    </location>
</feature>
<keyword evidence="4" id="KW-1185">Reference proteome</keyword>
<protein>
    <submittedName>
        <fullName evidence="3">Ankyrin repeat domain-containing protein</fullName>
    </submittedName>
</protein>
<dbReference type="Proteomes" id="UP001595699">
    <property type="component" value="Unassembled WGS sequence"/>
</dbReference>
<gene>
    <name evidence="3" type="ORF">ACFOUW_25940</name>
</gene>
<dbReference type="PROSITE" id="PS50297">
    <property type="entry name" value="ANK_REP_REGION"/>
    <property type="match status" value="1"/>
</dbReference>
<name>A0ABV7YJY8_9ACTN</name>
<comment type="caution">
    <text evidence="3">The sequence shown here is derived from an EMBL/GenBank/DDBJ whole genome shotgun (WGS) entry which is preliminary data.</text>
</comment>
<dbReference type="Pfam" id="PF00023">
    <property type="entry name" value="Ank"/>
    <property type="match status" value="1"/>
</dbReference>
<dbReference type="PROSITE" id="PS50088">
    <property type="entry name" value="ANK_REPEAT"/>
    <property type="match status" value="1"/>
</dbReference>
<keyword evidence="1" id="KW-0040">ANK repeat</keyword>
<dbReference type="EMBL" id="JBHRZH010000023">
    <property type="protein sequence ID" value="MFC3764304.1"/>
    <property type="molecule type" value="Genomic_DNA"/>
</dbReference>
<feature type="repeat" description="ANK" evidence="1">
    <location>
        <begin position="62"/>
        <end position="91"/>
    </location>
</feature>
<dbReference type="SMART" id="SM00248">
    <property type="entry name" value="ANK"/>
    <property type="match status" value="2"/>
</dbReference>
<dbReference type="SUPFAM" id="SSF48403">
    <property type="entry name" value="Ankyrin repeat"/>
    <property type="match status" value="1"/>
</dbReference>
<evidence type="ECO:0000256" key="2">
    <source>
        <dbReference type="SAM" id="MobiDB-lite"/>
    </source>
</evidence>
<evidence type="ECO:0000256" key="1">
    <source>
        <dbReference type="PROSITE-ProRule" id="PRU00023"/>
    </source>
</evidence>
<sequence>MRDAHHAAPARPVGAELPARRHRALAAPERCGPERLRRSQARTERDRDRVPRVIDVAIGWPTPLIAAVSAGQVATVQLLLDRGADPNAPAGNGQTPLQATKFAGDTADVITALLRQSGAVDV</sequence>
<dbReference type="Gene3D" id="1.25.40.20">
    <property type="entry name" value="Ankyrin repeat-containing domain"/>
    <property type="match status" value="1"/>
</dbReference>
<reference evidence="4" key="1">
    <citation type="journal article" date="2019" name="Int. J. Syst. Evol. Microbiol.">
        <title>The Global Catalogue of Microorganisms (GCM) 10K type strain sequencing project: providing services to taxonomists for standard genome sequencing and annotation.</title>
        <authorList>
            <consortium name="The Broad Institute Genomics Platform"/>
            <consortium name="The Broad Institute Genome Sequencing Center for Infectious Disease"/>
            <person name="Wu L."/>
            <person name="Ma J."/>
        </authorList>
    </citation>
    <scope>NUCLEOTIDE SEQUENCE [LARGE SCALE GENOMIC DNA]</scope>
    <source>
        <strain evidence="4">CGMCC 4.7241</strain>
    </source>
</reference>
<organism evidence="3 4">
    <name type="scientific">Tenggerimyces flavus</name>
    <dbReference type="NCBI Taxonomy" id="1708749"/>
    <lineage>
        <taxon>Bacteria</taxon>
        <taxon>Bacillati</taxon>
        <taxon>Actinomycetota</taxon>
        <taxon>Actinomycetes</taxon>
        <taxon>Propionibacteriales</taxon>
        <taxon>Nocardioidaceae</taxon>
        <taxon>Tenggerimyces</taxon>
    </lineage>
</organism>
<proteinExistence type="predicted"/>
<accession>A0ABV7YJY8</accession>
<evidence type="ECO:0000313" key="3">
    <source>
        <dbReference type="EMBL" id="MFC3764304.1"/>
    </source>
</evidence>
<dbReference type="InterPro" id="IPR036770">
    <property type="entry name" value="Ankyrin_rpt-contain_sf"/>
</dbReference>
<dbReference type="RefSeq" id="WP_239553708.1">
    <property type="nucleotide sequence ID" value="NZ_JAFBCM010000001.1"/>
</dbReference>